<evidence type="ECO:0000256" key="4">
    <source>
        <dbReference type="ARBA" id="ARBA00022660"/>
    </source>
</evidence>
<dbReference type="PANTHER" id="PTHR12980:SF0">
    <property type="entry name" value="CYTOCHROME B-C1 COMPLEX SUBUNIT 9"/>
    <property type="match status" value="1"/>
</dbReference>
<dbReference type="OrthoDB" id="44067at2759"/>
<dbReference type="PhylomeDB" id="A7TFK7"/>
<evidence type="ECO:0000313" key="14">
    <source>
        <dbReference type="Proteomes" id="UP000000267"/>
    </source>
</evidence>
<evidence type="ECO:0000256" key="7">
    <source>
        <dbReference type="ARBA" id="ARBA00022982"/>
    </source>
</evidence>
<name>A7TFK7_VANPO</name>
<comment type="function">
    <text evidence="12">Component of the ubiquinol-cytochrome c oxidoreductase, a multisubunit transmembrane complex that is part of the mitochondrial electron transport chain which drives oxidative phosphorylation. The complex plays an important role in the uptake of multiple carbon sources present in different host niches.</text>
</comment>
<feature type="transmembrane region" description="Helical" evidence="12">
    <location>
        <begin position="15"/>
        <end position="32"/>
    </location>
</feature>
<dbReference type="GO" id="GO:0005743">
    <property type="term" value="C:mitochondrial inner membrane"/>
    <property type="evidence" value="ECO:0007669"/>
    <property type="project" value="UniProtKB-SubCell"/>
</dbReference>
<dbReference type="FunCoup" id="A7TFK7">
    <property type="interactions" value="356"/>
</dbReference>
<keyword evidence="14" id="KW-1185">Reference proteome</keyword>
<proteinExistence type="inferred from homology"/>
<keyword evidence="3 12" id="KW-0813">Transport</keyword>
<keyword evidence="8 12" id="KW-1133">Transmembrane helix</keyword>
<dbReference type="GO" id="GO:0008121">
    <property type="term" value="F:quinol-cytochrome-c reductase activity"/>
    <property type="evidence" value="ECO:0007669"/>
    <property type="project" value="EnsemblFungi"/>
</dbReference>
<keyword evidence="9 12" id="KW-0496">Mitochondrion</keyword>
<dbReference type="AlphaFoldDB" id="A7TFK7"/>
<dbReference type="FunFam" id="1.20.5.260:FF:000001">
    <property type="entry name" value="Cytochrome b-c1 complex subunit 9"/>
    <property type="match status" value="1"/>
</dbReference>
<evidence type="ECO:0000256" key="8">
    <source>
        <dbReference type="ARBA" id="ARBA00022989"/>
    </source>
</evidence>
<comment type="subcellular location">
    <subcellularLocation>
        <location evidence="1 12">Mitochondrion inner membrane</location>
        <topology evidence="1 12">Single-pass membrane protein</topology>
    </subcellularLocation>
</comment>
<dbReference type="InterPro" id="IPR036656">
    <property type="entry name" value="QCR9_sf"/>
</dbReference>
<dbReference type="HOGENOM" id="CLU_171977_1_0_1"/>
<evidence type="ECO:0000256" key="9">
    <source>
        <dbReference type="ARBA" id="ARBA00023128"/>
    </source>
</evidence>
<dbReference type="GO" id="GO:0006122">
    <property type="term" value="P:mitochondrial electron transport, ubiquinol to cytochrome c"/>
    <property type="evidence" value="ECO:0007669"/>
    <property type="project" value="UniProtKB-UniRule"/>
</dbReference>
<dbReference type="KEGG" id="vpo:Kpol_2002p92"/>
<dbReference type="PANTHER" id="PTHR12980">
    <property type="entry name" value="UBIQUINOL-CYTOCHROME C REDUCTASE COMPLEX, SUBUNIT X"/>
    <property type="match status" value="1"/>
</dbReference>
<evidence type="ECO:0000256" key="2">
    <source>
        <dbReference type="ARBA" id="ARBA00007856"/>
    </source>
</evidence>
<dbReference type="STRING" id="436907.A7TFK7"/>
<comment type="subunit">
    <text evidence="12">Component of the ubiquinol-cytochrome c oxidoreductase (cytochrome b-c1 complex, complex III, CIII), a multisubunit enzyme composed of 3 respiratory subunits cytochrome b, cytochrome c1 and Rieske protein, 2 core protein subunits, and additional low-molecular weight protein subunits.</text>
</comment>
<evidence type="ECO:0000256" key="10">
    <source>
        <dbReference type="ARBA" id="ARBA00023136"/>
    </source>
</evidence>
<dbReference type="GO" id="GO:0045275">
    <property type="term" value="C:respiratory chain complex III"/>
    <property type="evidence" value="ECO:0007669"/>
    <property type="project" value="UniProtKB-UniRule"/>
</dbReference>
<comment type="similarity">
    <text evidence="2 12">Belongs to the UQCR10/QCR9 family.</text>
</comment>
<keyword evidence="6 12" id="KW-0999">Mitochondrion inner membrane</keyword>
<evidence type="ECO:0000256" key="3">
    <source>
        <dbReference type="ARBA" id="ARBA00022448"/>
    </source>
</evidence>
<evidence type="ECO:0000256" key="12">
    <source>
        <dbReference type="RuleBase" id="RU368056"/>
    </source>
</evidence>
<dbReference type="Pfam" id="PF05365">
    <property type="entry name" value="UCR_UQCRX_QCR9"/>
    <property type="match status" value="1"/>
</dbReference>
<keyword evidence="10 12" id="KW-0472">Membrane</keyword>
<dbReference type="SUPFAM" id="SSF81514">
    <property type="entry name" value="Subunit X (non-heme 7 kDa protein) of cytochrome bc1 complex (Ubiquinol-cytochrome c reductase)"/>
    <property type="match status" value="1"/>
</dbReference>
<sequence length="68" mass="7723">MSFATIYRVFFKRNAVFVGTIFAAGFVFQPLFDSGITSWYEAHNKGKLWKDVKAQLQLVGDEEAADDE</sequence>
<dbReference type="GO" id="GO:0034551">
    <property type="term" value="P:mitochondrial respiratory chain complex III assembly"/>
    <property type="evidence" value="ECO:0007669"/>
    <property type="project" value="EnsemblFungi"/>
</dbReference>
<keyword evidence="4 12" id="KW-0679">Respiratory chain</keyword>
<evidence type="ECO:0000313" key="13">
    <source>
        <dbReference type="EMBL" id="EDO19021.1"/>
    </source>
</evidence>
<evidence type="ECO:0000256" key="5">
    <source>
        <dbReference type="ARBA" id="ARBA00022692"/>
    </source>
</evidence>
<dbReference type="RefSeq" id="XP_001646879.1">
    <property type="nucleotide sequence ID" value="XM_001646829.1"/>
</dbReference>
<keyword evidence="7 12" id="KW-0249">Electron transport</keyword>
<dbReference type="EMBL" id="DS480383">
    <property type="protein sequence ID" value="EDO19021.1"/>
    <property type="molecule type" value="Genomic_DNA"/>
</dbReference>
<evidence type="ECO:0000256" key="11">
    <source>
        <dbReference type="ARBA" id="ARBA00044247"/>
    </source>
</evidence>
<dbReference type="Proteomes" id="UP000000267">
    <property type="component" value="Unassembled WGS sequence"/>
</dbReference>
<dbReference type="GeneID" id="5547348"/>
<dbReference type="OMA" id="IKHKYEV"/>
<accession>A7TFK7</accession>
<evidence type="ECO:0000256" key="1">
    <source>
        <dbReference type="ARBA" id="ARBA00004434"/>
    </source>
</evidence>
<evidence type="ECO:0000256" key="6">
    <source>
        <dbReference type="ARBA" id="ARBA00022792"/>
    </source>
</evidence>
<dbReference type="InterPro" id="IPR008027">
    <property type="entry name" value="QCR9"/>
</dbReference>
<dbReference type="InParanoid" id="A7TFK7"/>
<keyword evidence="5 12" id="KW-0812">Transmembrane</keyword>
<protein>
    <recommendedName>
        <fullName evidence="11 12">Complex III subunit 9</fullName>
    </recommendedName>
</protein>
<gene>
    <name evidence="13" type="ORF">Kpol_2002p92</name>
</gene>
<dbReference type="eggNOG" id="KOG3494">
    <property type="taxonomic scope" value="Eukaryota"/>
</dbReference>
<dbReference type="Gene3D" id="1.20.5.260">
    <property type="entry name" value="Cytochrome b-c1 complex subunit 9"/>
    <property type="match status" value="1"/>
</dbReference>
<reference evidence="13 14" key="1">
    <citation type="journal article" date="2007" name="Proc. Natl. Acad. Sci. U.S.A.">
        <title>Independent sorting-out of thousands of duplicated gene pairs in two yeast species descended from a whole-genome duplication.</title>
        <authorList>
            <person name="Scannell D.R."/>
            <person name="Frank A.C."/>
            <person name="Conant G.C."/>
            <person name="Byrne K.P."/>
            <person name="Woolfit M."/>
            <person name="Wolfe K.H."/>
        </authorList>
    </citation>
    <scope>NUCLEOTIDE SEQUENCE [LARGE SCALE GENOMIC DNA]</scope>
    <source>
        <strain evidence="14">ATCC 22028 / DSM 70294 / BCRC 21397 / CBS 2163 / NBRC 10782 / NRRL Y-8283 / UCD 57-17</strain>
    </source>
</reference>
<organism evidence="14">
    <name type="scientific">Vanderwaltozyma polyspora (strain ATCC 22028 / DSM 70294 / BCRC 21397 / CBS 2163 / NBRC 10782 / NRRL Y-8283 / UCD 57-17)</name>
    <name type="common">Kluyveromyces polysporus</name>
    <dbReference type="NCBI Taxonomy" id="436907"/>
    <lineage>
        <taxon>Eukaryota</taxon>
        <taxon>Fungi</taxon>
        <taxon>Dikarya</taxon>
        <taxon>Ascomycota</taxon>
        <taxon>Saccharomycotina</taxon>
        <taxon>Saccharomycetes</taxon>
        <taxon>Saccharomycetales</taxon>
        <taxon>Saccharomycetaceae</taxon>
        <taxon>Vanderwaltozyma</taxon>
    </lineage>
</organism>